<evidence type="ECO:0000313" key="5">
    <source>
        <dbReference type="Proteomes" id="UP000002574"/>
    </source>
</evidence>
<dbReference type="KEGG" id="hth:HTH_0585"/>
<gene>
    <name evidence="4" type="primary">pdxA</name>
    <name evidence="4" type="ordered locus">HTH_0585</name>
</gene>
<protein>
    <submittedName>
        <fullName evidence="4">4-hydroxythreonine-4-phosphate dehydrogenase</fullName>
    </submittedName>
</protein>
<evidence type="ECO:0000256" key="2">
    <source>
        <dbReference type="ARBA" id="ARBA00023002"/>
    </source>
</evidence>
<dbReference type="STRING" id="608538.HTH_0585"/>
<keyword evidence="1" id="KW-0479">Metal-binding</keyword>
<accession>D3DGU5</accession>
<evidence type="ECO:0000313" key="4">
    <source>
        <dbReference type="EMBL" id="BAI69047.1"/>
    </source>
</evidence>
<dbReference type="OrthoDB" id="9801783at2"/>
<dbReference type="Proteomes" id="UP000002574">
    <property type="component" value="Chromosome"/>
</dbReference>
<organism evidence="4 5">
    <name type="scientific">Hydrogenobacter thermophilus (strain DSM 6534 / IAM 12695 / TK-6)</name>
    <dbReference type="NCBI Taxonomy" id="608538"/>
    <lineage>
        <taxon>Bacteria</taxon>
        <taxon>Pseudomonadati</taxon>
        <taxon>Aquificota</taxon>
        <taxon>Aquificia</taxon>
        <taxon>Aquificales</taxon>
        <taxon>Aquificaceae</taxon>
        <taxon>Hydrogenobacter</taxon>
    </lineage>
</organism>
<sequence length="321" mass="35566">MMLKIGITIGDPAGVGPELVVKLLDHLNPKNAYIIYGERKIIERAMRLLGKEHTLRDIYVIDEVKAPGTYIADLDISETDRPIPSLTSGKVAVAYLGRAVVDAAYSHIHGLLTMPINKFWAKMAGFSYEGQTEFLAQACNVKDYAMLMYSEKMKVVLLSTHVPLRDAIEKVKAQNIKSKVEFVVREFKRLFGYEPSVGVLGLNPHAGEMGQMGREDMEEILPAVEELKAKGIKVDGPLSPDSAFLKTDAFDVFLCMYHDQGLIPFKLLAFREGVNLTLGIPFVRTSPDHGTAYDIAWKGIADISSSLHALRLCEELATKRA</sequence>
<dbReference type="AlphaFoldDB" id="D3DGU5"/>
<dbReference type="InterPro" id="IPR005255">
    <property type="entry name" value="PdxA_fam"/>
</dbReference>
<evidence type="ECO:0000256" key="1">
    <source>
        <dbReference type="ARBA" id="ARBA00022723"/>
    </source>
</evidence>
<dbReference type="RefSeq" id="WP_012963229.1">
    <property type="nucleotide sequence ID" value="NC_013799.1"/>
</dbReference>
<name>D3DGU5_HYDTT</name>
<keyword evidence="3" id="KW-0520">NAD</keyword>
<dbReference type="eggNOG" id="COG1995">
    <property type="taxonomic scope" value="Bacteria"/>
</dbReference>
<dbReference type="NCBIfam" id="TIGR00557">
    <property type="entry name" value="pdxA"/>
    <property type="match status" value="1"/>
</dbReference>
<dbReference type="PATRIC" id="fig|608538.5.peg.587"/>
<dbReference type="Pfam" id="PF04166">
    <property type="entry name" value="PdxA"/>
    <property type="match status" value="1"/>
</dbReference>
<dbReference type="PANTHER" id="PTHR30004:SF6">
    <property type="entry name" value="D-THREONATE 4-PHOSPHATE DEHYDROGENASE"/>
    <property type="match status" value="1"/>
</dbReference>
<dbReference type="Gene3D" id="3.40.718.10">
    <property type="entry name" value="Isopropylmalate Dehydrogenase"/>
    <property type="match status" value="1"/>
</dbReference>
<dbReference type="GO" id="GO:0046872">
    <property type="term" value="F:metal ion binding"/>
    <property type="evidence" value="ECO:0007669"/>
    <property type="project" value="UniProtKB-KW"/>
</dbReference>
<proteinExistence type="predicted"/>
<dbReference type="GO" id="GO:0051287">
    <property type="term" value="F:NAD binding"/>
    <property type="evidence" value="ECO:0007669"/>
    <property type="project" value="InterPro"/>
</dbReference>
<dbReference type="PANTHER" id="PTHR30004">
    <property type="entry name" value="4-HYDROXYTHREONINE-4-PHOSPHATE DEHYDROGENASE"/>
    <property type="match status" value="1"/>
</dbReference>
<evidence type="ECO:0000256" key="3">
    <source>
        <dbReference type="ARBA" id="ARBA00023027"/>
    </source>
</evidence>
<dbReference type="EMBL" id="AP011112">
    <property type="protein sequence ID" value="BAI69047.1"/>
    <property type="molecule type" value="Genomic_DNA"/>
</dbReference>
<keyword evidence="5" id="KW-1185">Reference proteome</keyword>
<dbReference type="SUPFAM" id="SSF53659">
    <property type="entry name" value="Isocitrate/Isopropylmalate dehydrogenase-like"/>
    <property type="match status" value="1"/>
</dbReference>
<keyword evidence="2" id="KW-0560">Oxidoreductase</keyword>
<dbReference type="GO" id="GO:0016491">
    <property type="term" value="F:oxidoreductase activity"/>
    <property type="evidence" value="ECO:0007669"/>
    <property type="project" value="UniProtKB-KW"/>
</dbReference>
<dbReference type="KEGG" id="hte:Hydth_0584"/>
<reference evidence="4 5" key="1">
    <citation type="journal article" date="2010" name="J. Bacteriol.">
        <title>Complete genome sequence of the thermophilic, obligately chemolithoautotrophic hydrogen-oxidizing bacterium Hydrogenobacter thermophilus TK-6.</title>
        <authorList>
            <person name="Arai H."/>
            <person name="Kanbe H."/>
            <person name="Ishii M."/>
            <person name="Igarashi Y."/>
        </authorList>
    </citation>
    <scope>NUCLEOTIDE SEQUENCE [LARGE SCALE GENOMIC DNA]</scope>
    <source>
        <strain evidence="5">DSM 6534 / IAM 12695 / TK-6</strain>
    </source>
</reference>